<evidence type="ECO:0000256" key="1">
    <source>
        <dbReference type="SAM" id="SignalP"/>
    </source>
</evidence>
<evidence type="ECO:0000313" key="2">
    <source>
        <dbReference type="EMBL" id="RED22455.1"/>
    </source>
</evidence>
<feature type="chain" id="PRO_5017820247" description="Fibronectin type-III domain-containing protein" evidence="1">
    <location>
        <begin position="25"/>
        <end position="509"/>
    </location>
</feature>
<protein>
    <recommendedName>
        <fullName evidence="4">Fibronectin type-III domain-containing protein</fullName>
    </recommendedName>
</protein>
<dbReference type="PROSITE" id="PS51257">
    <property type="entry name" value="PROKAR_LIPOPROTEIN"/>
    <property type="match status" value="1"/>
</dbReference>
<dbReference type="RefSeq" id="WP_115889084.1">
    <property type="nucleotide sequence ID" value="NZ_QRDQ01000010.1"/>
</dbReference>
<name>A0A3D9FRP6_9FLAO</name>
<sequence length="509" mass="54397">MKKNLLVSFIGILILFLSSCSNDGAPDEDPTEIIPPNENNLTEILVIPNATLVKSENIPLSSAILEAPLITNIDTNISYSSGSKIVLAADFYSPLKANLKGAYVQVKGSNSYYDVSIDSDINNGLISLPIGLPAVVEVDNLVLILKFYDKSGKISAITEVNVTITKPENCGKTKVSGGHGITSTIFTLPETAGQVKISYETYTVKDKIDIFQNGIWIGGTGSNTERATLRRALNCSAATEALGYVGEKGEFLFTYDPSLGKEIEVVVSGCEMGGTKWEYEFSCPGDFTPEVKLPIITTTAADLVTHNSATTGGIIDVNEGSVITERGVVWDVNTNPTTNLSTKSIEGNGNDTFSSSLSNLLPNTTYYVRAFAVNSDGTFYGNEISFTTSSPPVVINLSLDGKWLNSAGVGIIIAGNNGTLYSFSPNWEIAKNKGYVDVGSVKMKEIVKVNDRKWNCKDLYLTTTNGQIDGVTWSFDGTITMSADGKSITATSTGPVSGNVGSLVYNRVD</sequence>
<evidence type="ECO:0000313" key="3">
    <source>
        <dbReference type="Proteomes" id="UP000257004"/>
    </source>
</evidence>
<dbReference type="SUPFAM" id="SSF49265">
    <property type="entry name" value="Fibronectin type III"/>
    <property type="match status" value="1"/>
</dbReference>
<evidence type="ECO:0008006" key="4">
    <source>
        <dbReference type="Google" id="ProtNLM"/>
    </source>
</evidence>
<dbReference type="Proteomes" id="UP000257004">
    <property type="component" value="Unassembled WGS sequence"/>
</dbReference>
<gene>
    <name evidence="2" type="ORF">BD847_3084</name>
</gene>
<accession>A0A3D9FRP6</accession>
<proteinExistence type="predicted"/>
<keyword evidence="1" id="KW-0732">Signal</keyword>
<keyword evidence="3" id="KW-1185">Reference proteome</keyword>
<dbReference type="InterPro" id="IPR036116">
    <property type="entry name" value="FN3_sf"/>
</dbReference>
<feature type="signal peptide" evidence="1">
    <location>
        <begin position="1"/>
        <end position="24"/>
    </location>
</feature>
<dbReference type="EMBL" id="QRDQ01000010">
    <property type="protein sequence ID" value="RED22455.1"/>
    <property type="molecule type" value="Genomic_DNA"/>
</dbReference>
<comment type="caution">
    <text evidence="2">The sequence shown here is derived from an EMBL/GenBank/DDBJ whole genome shotgun (WGS) entry which is preliminary data.</text>
</comment>
<reference evidence="2 3" key="1">
    <citation type="submission" date="2018-07" db="EMBL/GenBank/DDBJ databases">
        <title>Genomic Encyclopedia of Archaeal and Bacterial Type Strains, Phase II (KMG-II): from individual species to whole genera.</title>
        <authorList>
            <person name="Goeker M."/>
        </authorList>
    </citation>
    <scope>NUCLEOTIDE SEQUENCE [LARGE SCALE GENOMIC DNA]</scope>
    <source>
        <strain evidence="2 3">DSM 25795</strain>
    </source>
</reference>
<organism evidence="2 3">
    <name type="scientific">Flavobacterium cutihirudinis</name>
    <dbReference type="NCBI Taxonomy" id="1265740"/>
    <lineage>
        <taxon>Bacteria</taxon>
        <taxon>Pseudomonadati</taxon>
        <taxon>Bacteroidota</taxon>
        <taxon>Flavobacteriia</taxon>
        <taxon>Flavobacteriales</taxon>
        <taxon>Flavobacteriaceae</taxon>
        <taxon>Flavobacterium</taxon>
    </lineage>
</organism>
<dbReference type="OrthoDB" id="9765957at2"/>
<dbReference type="AlphaFoldDB" id="A0A3D9FRP6"/>